<proteinExistence type="predicted"/>
<gene>
    <name evidence="1" type="ORF">SIN8267_00152</name>
</gene>
<name>A0ABM9AA25_9GAMM</name>
<sequence length="126" mass="13428">MNKIITVMAVLMLTACANNPPEQHPDPDAVLDKLWVYSDTGALQCEPDSGMSIDESADILNSHGVEVSDSKTGQKSQMAVIAMCGGPTLDIYLHQVASDNLEDAKSLGFDPITDLESEDGAGYTLQ</sequence>
<comment type="caution">
    <text evidence="1">The sequence shown here is derived from an EMBL/GenBank/DDBJ whole genome shotgun (WGS) entry which is preliminary data.</text>
</comment>
<evidence type="ECO:0008006" key="3">
    <source>
        <dbReference type="Google" id="ProtNLM"/>
    </source>
</evidence>
<dbReference type="PROSITE" id="PS51257">
    <property type="entry name" value="PROKAR_LIPOPROTEIN"/>
    <property type="match status" value="1"/>
</dbReference>
<dbReference type="Proteomes" id="UP000838100">
    <property type="component" value="Unassembled WGS sequence"/>
</dbReference>
<accession>A0ABM9AA25</accession>
<evidence type="ECO:0000313" key="1">
    <source>
        <dbReference type="EMBL" id="CAH0990069.1"/>
    </source>
</evidence>
<dbReference type="EMBL" id="CAKLPX010000001">
    <property type="protein sequence ID" value="CAH0990069.1"/>
    <property type="molecule type" value="Genomic_DNA"/>
</dbReference>
<dbReference type="RefSeq" id="WP_237442763.1">
    <property type="nucleotide sequence ID" value="NZ_CAKLPX010000001.1"/>
</dbReference>
<organism evidence="1 2">
    <name type="scientific">Sinobacterium norvegicum</name>
    <dbReference type="NCBI Taxonomy" id="1641715"/>
    <lineage>
        <taxon>Bacteria</taxon>
        <taxon>Pseudomonadati</taxon>
        <taxon>Pseudomonadota</taxon>
        <taxon>Gammaproteobacteria</taxon>
        <taxon>Cellvibrionales</taxon>
        <taxon>Spongiibacteraceae</taxon>
        <taxon>Sinobacterium</taxon>
    </lineage>
</organism>
<reference evidence="1" key="1">
    <citation type="submission" date="2021-12" db="EMBL/GenBank/DDBJ databases">
        <authorList>
            <person name="Rodrigo-Torres L."/>
            <person name="Arahal R. D."/>
            <person name="Lucena T."/>
        </authorList>
    </citation>
    <scope>NUCLEOTIDE SEQUENCE</scope>
    <source>
        <strain evidence="1">CECT 8267</strain>
    </source>
</reference>
<keyword evidence="2" id="KW-1185">Reference proteome</keyword>
<protein>
    <recommendedName>
        <fullName evidence="3">Lipoprotein</fullName>
    </recommendedName>
</protein>
<evidence type="ECO:0000313" key="2">
    <source>
        <dbReference type="Proteomes" id="UP000838100"/>
    </source>
</evidence>